<sequence length="251" mass="27805">MISLNRLFGRSPTTQATAAKAPNLAEPLFIIGDIHGCLEQLESLLDTIWKKDGFDARIITVGDMIDRGPHSAQVLQKLVALQRVSGARLTCLKGNHEQMMLDFLAKPSENGLRWIQSGGINTLESFNISLQGQLTSLEDLADQLRARMGAELLNWLQRLPTFWTEGNVGVVHAAADPALSLEEQKEDTLLWGHNDFRKQERPDGMWIIHGHTIVKEPRIRAGRISVDTGAYKGHPLSAAVIKNGTIDFLQT</sequence>
<dbReference type="RefSeq" id="WP_176854496.1">
    <property type="nucleotide sequence ID" value="NZ_JABCJD010000005.1"/>
</dbReference>
<evidence type="ECO:0000259" key="1">
    <source>
        <dbReference type="Pfam" id="PF00149"/>
    </source>
</evidence>
<dbReference type="Gene3D" id="3.60.21.10">
    <property type="match status" value="1"/>
</dbReference>
<dbReference type="InterPro" id="IPR029052">
    <property type="entry name" value="Metallo-depent_PP-like"/>
</dbReference>
<keyword evidence="3" id="KW-1185">Reference proteome</keyword>
<dbReference type="CDD" id="cd00144">
    <property type="entry name" value="MPP_PPP_family"/>
    <property type="match status" value="1"/>
</dbReference>
<protein>
    <submittedName>
        <fullName evidence="2">Serine/threonine protein phosphatase</fullName>
    </submittedName>
</protein>
<evidence type="ECO:0000313" key="2">
    <source>
        <dbReference type="EMBL" id="NVO27989.1"/>
    </source>
</evidence>
<comment type="caution">
    <text evidence="2">The sequence shown here is derived from an EMBL/GenBank/DDBJ whole genome shotgun (WGS) entry which is preliminary data.</text>
</comment>
<dbReference type="InterPro" id="IPR004843">
    <property type="entry name" value="Calcineurin-like_PHP"/>
</dbReference>
<dbReference type="SUPFAM" id="SSF56300">
    <property type="entry name" value="Metallo-dependent phosphatases"/>
    <property type="match status" value="1"/>
</dbReference>
<organism evidence="2 3">
    <name type="scientific">Donghicola mangrovi</name>
    <dbReference type="NCBI Taxonomy" id="2729614"/>
    <lineage>
        <taxon>Bacteria</taxon>
        <taxon>Pseudomonadati</taxon>
        <taxon>Pseudomonadota</taxon>
        <taxon>Alphaproteobacteria</taxon>
        <taxon>Rhodobacterales</taxon>
        <taxon>Roseobacteraceae</taxon>
        <taxon>Donghicola</taxon>
    </lineage>
</organism>
<evidence type="ECO:0000313" key="3">
    <source>
        <dbReference type="Proteomes" id="UP000523601"/>
    </source>
</evidence>
<gene>
    <name evidence="2" type="ORF">HJ526_11195</name>
</gene>
<dbReference type="EMBL" id="JABCJD010000005">
    <property type="protein sequence ID" value="NVO27989.1"/>
    <property type="molecule type" value="Genomic_DNA"/>
</dbReference>
<name>A0ABX2PFY8_9RHOB</name>
<dbReference type="PANTHER" id="PTHR42850">
    <property type="entry name" value="METALLOPHOSPHOESTERASE"/>
    <property type="match status" value="1"/>
</dbReference>
<dbReference type="PANTHER" id="PTHR42850:SF4">
    <property type="entry name" value="ZINC-DEPENDENT ENDOPOLYPHOSPHATASE"/>
    <property type="match status" value="1"/>
</dbReference>
<dbReference type="Proteomes" id="UP000523601">
    <property type="component" value="Unassembled WGS sequence"/>
</dbReference>
<accession>A0ABX2PFY8</accession>
<proteinExistence type="predicted"/>
<feature type="domain" description="Calcineurin-like phosphoesterase" evidence="1">
    <location>
        <begin position="28"/>
        <end position="193"/>
    </location>
</feature>
<dbReference type="Pfam" id="PF00149">
    <property type="entry name" value="Metallophos"/>
    <property type="match status" value="1"/>
</dbReference>
<reference evidence="2 3" key="1">
    <citation type="submission" date="2020-04" db="EMBL/GenBank/DDBJ databases">
        <title>Donghicola sp., a member of the Rhodobacteraceae family isolated from mangrove forest in Thailand.</title>
        <authorList>
            <person name="Charoenyingcharoen P."/>
            <person name="Yukphan P."/>
        </authorList>
    </citation>
    <scope>NUCLEOTIDE SEQUENCE [LARGE SCALE GENOMIC DNA]</scope>
    <source>
        <strain evidence="2 3">C2-DW-16</strain>
    </source>
</reference>
<dbReference type="InterPro" id="IPR050126">
    <property type="entry name" value="Ap4A_hydrolase"/>
</dbReference>